<dbReference type="GO" id="GO:0006364">
    <property type="term" value="P:rRNA processing"/>
    <property type="evidence" value="ECO:0007669"/>
    <property type="project" value="InterPro"/>
</dbReference>
<dbReference type="OrthoDB" id="2019504at2759"/>
<keyword evidence="3" id="KW-0539">Nucleus</keyword>
<gene>
    <name evidence="4" type="ORF">PXEA_LOCUS25281</name>
</gene>
<evidence type="ECO:0000256" key="1">
    <source>
        <dbReference type="ARBA" id="ARBA00004123"/>
    </source>
</evidence>
<name>A0A448X9V9_9PLAT</name>
<evidence type="ECO:0000313" key="5">
    <source>
        <dbReference type="Proteomes" id="UP000784294"/>
    </source>
</evidence>
<evidence type="ECO:0000256" key="3">
    <source>
        <dbReference type="ARBA" id="ARBA00023242"/>
    </source>
</evidence>
<accession>A0A448X9V9</accession>
<organism evidence="4 5">
    <name type="scientific">Protopolystoma xenopodis</name>
    <dbReference type="NCBI Taxonomy" id="117903"/>
    <lineage>
        <taxon>Eukaryota</taxon>
        <taxon>Metazoa</taxon>
        <taxon>Spiralia</taxon>
        <taxon>Lophotrochozoa</taxon>
        <taxon>Platyhelminthes</taxon>
        <taxon>Monogenea</taxon>
        <taxon>Polyopisthocotylea</taxon>
        <taxon>Polystomatidea</taxon>
        <taxon>Polystomatidae</taxon>
        <taxon>Protopolystoma</taxon>
    </lineage>
</organism>
<protein>
    <submittedName>
        <fullName evidence="4">Uncharacterized protein</fullName>
    </submittedName>
</protein>
<evidence type="ECO:0000313" key="4">
    <source>
        <dbReference type="EMBL" id="VEL31841.1"/>
    </source>
</evidence>
<comment type="subcellular location">
    <subcellularLocation>
        <location evidence="1">Nucleus</location>
    </subcellularLocation>
</comment>
<dbReference type="GO" id="GO:0030688">
    <property type="term" value="C:preribosome, small subunit precursor"/>
    <property type="evidence" value="ECO:0007669"/>
    <property type="project" value="InterPro"/>
</dbReference>
<dbReference type="GO" id="GO:0005634">
    <property type="term" value="C:nucleus"/>
    <property type="evidence" value="ECO:0007669"/>
    <property type="project" value="UniProtKB-SubCell"/>
</dbReference>
<keyword evidence="5" id="KW-1185">Reference proteome</keyword>
<dbReference type="EMBL" id="CAAALY010127130">
    <property type="protein sequence ID" value="VEL31841.1"/>
    <property type="molecule type" value="Genomic_DNA"/>
</dbReference>
<dbReference type="Proteomes" id="UP000784294">
    <property type="component" value="Unassembled WGS sequence"/>
</dbReference>
<proteinExistence type="inferred from homology"/>
<evidence type="ECO:0000256" key="2">
    <source>
        <dbReference type="ARBA" id="ARBA00006374"/>
    </source>
</evidence>
<dbReference type="InterPro" id="IPR010301">
    <property type="entry name" value="RRP1"/>
</dbReference>
<comment type="similarity">
    <text evidence="2">Belongs to the RRP1 family.</text>
</comment>
<reference evidence="4" key="1">
    <citation type="submission" date="2018-11" db="EMBL/GenBank/DDBJ databases">
        <authorList>
            <consortium name="Pathogen Informatics"/>
        </authorList>
    </citation>
    <scope>NUCLEOTIDE SEQUENCE</scope>
</reference>
<dbReference type="AlphaFoldDB" id="A0A448X9V9"/>
<sequence length="147" mass="16934">MPVLDVSAPVRALAKRLASNDGVVRLRAEDVVNRICGIFPRINNQAIREAFLACMLETLSREWERIDNWRIDNCPSKKVDALNHLHDALFCKVLNENIREAAGLKIHMITVLSEEFPKLRLPTECLLHLFEKSIHLFIQLPRYVCYA</sequence>
<comment type="caution">
    <text evidence="4">The sequence shown here is derived from an EMBL/GenBank/DDBJ whole genome shotgun (WGS) entry which is preliminary data.</text>
</comment>
<dbReference type="Pfam" id="PF05997">
    <property type="entry name" value="Nop52"/>
    <property type="match status" value="1"/>
</dbReference>